<dbReference type="EC" id="5.6.2.3" evidence="11 12"/>
<proteinExistence type="inferred from homology"/>
<evidence type="ECO:0000313" key="15">
    <source>
        <dbReference type="Proteomes" id="UP000178107"/>
    </source>
</evidence>
<gene>
    <name evidence="14" type="ORF">A2838_01600</name>
</gene>
<dbReference type="FunFam" id="1.10.860.10:FF:000001">
    <property type="entry name" value="Replicative DNA helicase"/>
    <property type="match status" value="1"/>
</dbReference>
<evidence type="ECO:0000313" key="14">
    <source>
        <dbReference type="EMBL" id="OHA90282.1"/>
    </source>
</evidence>
<evidence type="ECO:0000256" key="2">
    <source>
        <dbReference type="ARBA" id="ARBA00022515"/>
    </source>
</evidence>
<evidence type="ECO:0000256" key="1">
    <source>
        <dbReference type="ARBA" id="ARBA00008428"/>
    </source>
</evidence>
<reference evidence="14 15" key="1">
    <citation type="journal article" date="2016" name="Nat. Commun.">
        <title>Thousands of microbial genomes shed light on interconnected biogeochemical processes in an aquifer system.</title>
        <authorList>
            <person name="Anantharaman K."/>
            <person name="Brown C.T."/>
            <person name="Hug L.A."/>
            <person name="Sharon I."/>
            <person name="Castelle C.J."/>
            <person name="Probst A.J."/>
            <person name="Thomas B.C."/>
            <person name="Singh A."/>
            <person name="Wilkins M.J."/>
            <person name="Karaoz U."/>
            <person name="Brodie E.L."/>
            <person name="Williams K.H."/>
            <person name="Hubbard S.S."/>
            <person name="Banfield J.F."/>
        </authorList>
    </citation>
    <scope>NUCLEOTIDE SEQUENCE [LARGE SCALE GENOMIC DNA]</scope>
</reference>
<dbReference type="NCBIfam" id="TIGR00665">
    <property type="entry name" value="DnaB"/>
    <property type="match status" value="1"/>
</dbReference>
<dbReference type="PANTHER" id="PTHR30153:SF2">
    <property type="entry name" value="REPLICATIVE DNA HELICASE"/>
    <property type="match status" value="1"/>
</dbReference>
<dbReference type="GO" id="GO:0006269">
    <property type="term" value="P:DNA replication, synthesis of primer"/>
    <property type="evidence" value="ECO:0007669"/>
    <property type="project" value="UniProtKB-UniRule"/>
</dbReference>
<evidence type="ECO:0000256" key="7">
    <source>
        <dbReference type="ARBA" id="ARBA00022840"/>
    </source>
</evidence>
<accession>A0A1G2SZJ8</accession>
<comment type="catalytic activity">
    <reaction evidence="10 12">
        <text>ATP + H2O = ADP + phosphate + H(+)</text>
        <dbReference type="Rhea" id="RHEA:13065"/>
        <dbReference type="ChEBI" id="CHEBI:15377"/>
        <dbReference type="ChEBI" id="CHEBI:15378"/>
        <dbReference type="ChEBI" id="CHEBI:30616"/>
        <dbReference type="ChEBI" id="CHEBI:43474"/>
        <dbReference type="ChEBI" id="CHEBI:456216"/>
        <dbReference type="EC" id="5.6.2.3"/>
    </reaction>
</comment>
<evidence type="ECO:0000256" key="3">
    <source>
        <dbReference type="ARBA" id="ARBA00022705"/>
    </source>
</evidence>
<evidence type="ECO:0000259" key="13">
    <source>
        <dbReference type="PROSITE" id="PS51199"/>
    </source>
</evidence>
<dbReference type="Gene3D" id="1.10.860.10">
    <property type="entry name" value="DNAb Helicase, Chain A"/>
    <property type="match status" value="1"/>
</dbReference>
<dbReference type="Gene3D" id="3.40.50.300">
    <property type="entry name" value="P-loop containing nucleotide triphosphate hydrolases"/>
    <property type="match status" value="1"/>
</dbReference>
<dbReference type="SUPFAM" id="SSF52540">
    <property type="entry name" value="P-loop containing nucleoside triphosphate hydrolases"/>
    <property type="match status" value="1"/>
</dbReference>
<feature type="domain" description="SF4 helicase" evidence="13">
    <location>
        <begin position="187"/>
        <end position="463"/>
    </location>
</feature>
<dbReference type="SUPFAM" id="SSF48024">
    <property type="entry name" value="N-terminal domain of DnaB helicase"/>
    <property type="match status" value="1"/>
</dbReference>
<dbReference type="InterPro" id="IPR007693">
    <property type="entry name" value="DNA_helicase_DnaB-like_N"/>
</dbReference>
<keyword evidence="2 12" id="KW-0639">Primosome</keyword>
<dbReference type="InterPro" id="IPR007694">
    <property type="entry name" value="DNA_helicase_DnaB-like_C"/>
</dbReference>
<comment type="caution">
    <text evidence="14">The sequence shown here is derived from an EMBL/GenBank/DDBJ whole genome shotgun (WGS) entry which is preliminary data.</text>
</comment>
<dbReference type="CDD" id="cd00984">
    <property type="entry name" value="DnaB_C"/>
    <property type="match status" value="1"/>
</dbReference>
<keyword evidence="7 12" id="KW-0067">ATP-binding</keyword>
<dbReference type="EMBL" id="MHVH01000005">
    <property type="protein sequence ID" value="OHA90282.1"/>
    <property type="molecule type" value="Genomic_DNA"/>
</dbReference>
<comment type="similarity">
    <text evidence="1 12">Belongs to the helicase family. DnaB subfamily.</text>
</comment>
<protein>
    <recommendedName>
        <fullName evidence="11 12">Replicative DNA helicase</fullName>
        <ecNumber evidence="11 12">5.6.2.3</ecNumber>
    </recommendedName>
</protein>
<dbReference type="Pfam" id="PF03796">
    <property type="entry name" value="DnaB_C"/>
    <property type="match status" value="1"/>
</dbReference>
<evidence type="ECO:0000256" key="11">
    <source>
        <dbReference type="NCBIfam" id="TIGR00665"/>
    </source>
</evidence>
<dbReference type="InterPro" id="IPR016136">
    <property type="entry name" value="DNA_helicase_N/primase_C"/>
</dbReference>
<dbReference type="GO" id="GO:0005524">
    <property type="term" value="F:ATP binding"/>
    <property type="evidence" value="ECO:0007669"/>
    <property type="project" value="UniProtKB-UniRule"/>
</dbReference>
<keyword evidence="9" id="KW-0413">Isomerase</keyword>
<dbReference type="InterPro" id="IPR027417">
    <property type="entry name" value="P-loop_NTPase"/>
</dbReference>
<dbReference type="GO" id="GO:0005829">
    <property type="term" value="C:cytosol"/>
    <property type="evidence" value="ECO:0007669"/>
    <property type="project" value="TreeGrafter"/>
</dbReference>
<keyword evidence="4 12" id="KW-0547">Nucleotide-binding</keyword>
<dbReference type="InterPro" id="IPR003593">
    <property type="entry name" value="AAA+_ATPase"/>
</dbReference>
<evidence type="ECO:0000256" key="4">
    <source>
        <dbReference type="ARBA" id="ARBA00022741"/>
    </source>
</evidence>
<dbReference type="GO" id="GO:1990077">
    <property type="term" value="C:primosome complex"/>
    <property type="evidence" value="ECO:0007669"/>
    <property type="project" value="UniProtKB-UniRule"/>
</dbReference>
<dbReference type="GO" id="GO:0016887">
    <property type="term" value="F:ATP hydrolysis activity"/>
    <property type="evidence" value="ECO:0007669"/>
    <property type="project" value="RHEA"/>
</dbReference>
<evidence type="ECO:0000256" key="10">
    <source>
        <dbReference type="ARBA" id="ARBA00048954"/>
    </source>
</evidence>
<name>A0A1G2SZJ8_9BACT</name>
<dbReference type="AlphaFoldDB" id="A0A1G2SZJ8"/>
<keyword evidence="6 12" id="KW-0347">Helicase</keyword>
<keyword evidence="3 12" id="KW-0235">DNA replication</keyword>
<dbReference type="GO" id="GO:0043139">
    <property type="term" value="F:5'-3' DNA helicase activity"/>
    <property type="evidence" value="ECO:0007669"/>
    <property type="project" value="UniProtKB-EC"/>
</dbReference>
<dbReference type="InterPro" id="IPR007692">
    <property type="entry name" value="DNA_helicase_DnaB"/>
</dbReference>
<sequence length="474" mass="53046">MQIVGTSTLNSAGLRIPPHSAEAEMALLGSIMLRPDAIYEILDIVTPTSFYFEKHRTIFEAMLELFGKHSPIDILSLSSRLKEKDQLERLGGTTYLTELSNTVPSSANVKHYAEIVMKKYMMRQLIEASEHLSHLGFNEAGDLEEILDAAEKKVFDITQHFAGSARFKDLTPLLTEAFERFEKLSSAEHELRGVPTGFKSLDDILGGFQNSDLIIIAARPSVGKTALALDIARRTASEHQTPVGVFSLEMSADQLVDRIVAAQSKTDSSIIRKGIRTQAGTWREDVFKNIRDALDDLSRTPIFIDDQPGNTIMKMRSAARKLKIEKGLKLLVVDYLQLMVPSTTRTNDSMVQQVTEISRSLKHLARELNIPVIALSQMSRAIETRGGKPKLSDLRDSGSLEQDADAVIFIHSNEEDLRDESGHMKDVQRKELIIAKHRNGPLGSVILDFHTRFNTFVEIDFSNYGKAEEDFKSF</sequence>
<organism evidence="14 15">
    <name type="scientific">Candidatus Zambryskibacteria bacterium RIFCSPHIGHO2_01_FULL_46_25</name>
    <dbReference type="NCBI Taxonomy" id="1802738"/>
    <lineage>
        <taxon>Bacteria</taxon>
        <taxon>Candidatus Zambryskiibacteriota</taxon>
    </lineage>
</organism>
<dbReference type="PANTHER" id="PTHR30153">
    <property type="entry name" value="REPLICATIVE DNA HELICASE DNAB"/>
    <property type="match status" value="1"/>
</dbReference>
<dbReference type="InterPro" id="IPR036185">
    <property type="entry name" value="DNA_heli_DnaB-like_N_sf"/>
</dbReference>
<dbReference type="PROSITE" id="PS51199">
    <property type="entry name" value="SF4_HELICASE"/>
    <property type="match status" value="1"/>
</dbReference>
<evidence type="ECO:0000256" key="8">
    <source>
        <dbReference type="ARBA" id="ARBA00023125"/>
    </source>
</evidence>
<dbReference type="Pfam" id="PF00772">
    <property type="entry name" value="DnaB"/>
    <property type="match status" value="1"/>
</dbReference>
<evidence type="ECO:0000256" key="6">
    <source>
        <dbReference type="ARBA" id="ARBA00022806"/>
    </source>
</evidence>
<dbReference type="GO" id="GO:0003677">
    <property type="term" value="F:DNA binding"/>
    <property type="evidence" value="ECO:0007669"/>
    <property type="project" value="UniProtKB-UniRule"/>
</dbReference>
<dbReference type="Proteomes" id="UP000178107">
    <property type="component" value="Unassembled WGS sequence"/>
</dbReference>
<keyword evidence="5 12" id="KW-0378">Hydrolase</keyword>
<evidence type="ECO:0000256" key="12">
    <source>
        <dbReference type="RuleBase" id="RU362085"/>
    </source>
</evidence>
<dbReference type="SMART" id="SM00382">
    <property type="entry name" value="AAA"/>
    <property type="match status" value="1"/>
</dbReference>
<evidence type="ECO:0000256" key="9">
    <source>
        <dbReference type="ARBA" id="ARBA00023235"/>
    </source>
</evidence>
<evidence type="ECO:0000256" key="5">
    <source>
        <dbReference type="ARBA" id="ARBA00022801"/>
    </source>
</evidence>
<keyword evidence="8 12" id="KW-0238">DNA-binding</keyword>
<comment type="function">
    <text evidence="12">The main replicative DNA helicase, it participates in initiation and elongation during chromosome replication. Travels ahead of the DNA replisome, separating dsDNA into templates for DNA synthesis. A processive ATP-dependent 5'-3' DNA helicase it has DNA-dependent ATPase activity.</text>
</comment>